<feature type="compositionally biased region" description="Polar residues" evidence="1">
    <location>
        <begin position="1"/>
        <end position="10"/>
    </location>
</feature>
<geneLocation type="plasmid" evidence="2">
    <name>unnamed1</name>
</geneLocation>
<gene>
    <name evidence="2" type="ORF">OIE82_35805</name>
</gene>
<dbReference type="EMBL" id="CP109208">
    <property type="protein sequence ID" value="WUU58544.1"/>
    <property type="molecule type" value="Genomic_DNA"/>
</dbReference>
<protein>
    <submittedName>
        <fullName evidence="2">Uncharacterized protein</fullName>
    </submittedName>
</protein>
<accession>A0ABZ1YGM6</accession>
<sequence>MRSSPCGSTCRSKRHQLGVHQPPSSQLAPYYEADDFHILSPGAPLDLQLPIGRIQYPADASMRHLVRPLASRASYGAGVLRGLLAGR</sequence>
<feature type="region of interest" description="Disordered" evidence="1">
    <location>
        <begin position="1"/>
        <end position="24"/>
    </location>
</feature>
<evidence type="ECO:0000256" key="1">
    <source>
        <dbReference type="SAM" id="MobiDB-lite"/>
    </source>
</evidence>
<organism evidence="2">
    <name type="scientific">Streptomyces althioticus</name>
    <dbReference type="NCBI Taxonomy" id="83380"/>
    <lineage>
        <taxon>Bacteria</taxon>
        <taxon>Bacillati</taxon>
        <taxon>Actinomycetota</taxon>
        <taxon>Actinomycetes</taxon>
        <taxon>Kitasatosporales</taxon>
        <taxon>Streptomycetaceae</taxon>
        <taxon>Streptomyces</taxon>
        <taxon>Streptomyces althioticus group</taxon>
    </lineage>
</organism>
<proteinExistence type="predicted"/>
<evidence type="ECO:0000313" key="2">
    <source>
        <dbReference type="EMBL" id="WUU58544.1"/>
    </source>
</evidence>
<reference evidence="2" key="1">
    <citation type="submission" date="2022-10" db="EMBL/GenBank/DDBJ databases">
        <title>The complete genomes of actinobacterial strains from the NBC collection.</title>
        <authorList>
            <person name="Joergensen T.S."/>
            <person name="Alvarez Arevalo M."/>
            <person name="Sterndorff E.B."/>
            <person name="Faurdal D."/>
            <person name="Vuksanovic O."/>
            <person name="Mourched A.-S."/>
            <person name="Charusanti P."/>
            <person name="Shaw S."/>
            <person name="Blin K."/>
            <person name="Weber T."/>
        </authorList>
    </citation>
    <scope>NUCLEOTIDE SEQUENCE [LARGE SCALE GENOMIC DNA]</scope>
    <source>
        <strain evidence="2">NBC 01686</strain>
        <plasmid evidence="2">unnamed1</plasmid>
    </source>
</reference>
<dbReference type="RefSeq" id="WP_266477689.1">
    <property type="nucleotide sequence ID" value="NZ_CP109208.1"/>
</dbReference>
<keyword evidence="2" id="KW-0614">Plasmid</keyword>
<name>A0ABZ1YGM6_9ACTN</name>